<protein>
    <submittedName>
        <fullName evidence="1">Uncharacterized protein</fullName>
    </submittedName>
</protein>
<evidence type="ECO:0000313" key="1">
    <source>
        <dbReference type="EMBL" id="GAA0386057.1"/>
    </source>
</evidence>
<dbReference type="EMBL" id="BAAACX010000008">
    <property type="protein sequence ID" value="GAA0386057.1"/>
    <property type="molecule type" value="Genomic_DNA"/>
</dbReference>
<name>A0ABN0Y7M7_9BACL</name>
<keyword evidence="2" id="KW-1185">Reference proteome</keyword>
<proteinExistence type="predicted"/>
<gene>
    <name evidence="1" type="ORF">GCM10008933_16300</name>
</gene>
<evidence type="ECO:0000313" key="2">
    <source>
        <dbReference type="Proteomes" id="UP001500340"/>
    </source>
</evidence>
<comment type="caution">
    <text evidence="1">The sequence shown here is derived from an EMBL/GenBank/DDBJ whole genome shotgun (WGS) entry which is preliminary data.</text>
</comment>
<reference evidence="1 2" key="1">
    <citation type="journal article" date="2019" name="Int. J. Syst. Evol. Microbiol.">
        <title>The Global Catalogue of Microorganisms (GCM) 10K type strain sequencing project: providing services to taxonomists for standard genome sequencing and annotation.</title>
        <authorList>
            <consortium name="The Broad Institute Genomics Platform"/>
            <consortium name="The Broad Institute Genome Sequencing Center for Infectious Disease"/>
            <person name="Wu L."/>
            <person name="Ma J."/>
        </authorList>
    </citation>
    <scope>NUCLEOTIDE SEQUENCE [LARGE SCALE GENOMIC DNA]</scope>
    <source>
        <strain evidence="1 2">JCM 12774</strain>
    </source>
</reference>
<dbReference type="Proteomes" id="UP001500340">
    <property type="component" value="Unassembled WGS sequence"/>
</dbReference>
<organism evidence="1 2">
    <name type="scientific">Paenibacillus motobuensis</name>
    <dbReference type="NCBI Taxonomy" id="295324"/>
    <lineage>
        <taxon>Bacteria</taxon>
        <taxon>Bacillati</taxon>
        <taxon>Bacillota</taxon>
        <taxon>Bacilli</taxon>
        <taxon>Bacillales</taxon>
        <taxon>Paenibacillaceae</taxon>
        <taxon>Paenibacillus</taxon>
    </lineage>
</organism>
<dbReference type="RefSeq" id="WP_343859810.1">
    <property type="nucleotide sequence ID" value="NZ_BAAACX010000008.1"/>
</dbReference>
<accession>A0ABN0Y7M7</accession>
<sequence>MDFINMIKKNVNFSSTPGILLEIKDSLRGEDKVKQFDVKFIENVYIIEIKLQEFNLSNVQHVFSELVGFIQYESVFYERSDKFDQIVYDLISISSSHDAYNCKVFFMK</sequence>